<feature type="domain" description="Capsular polysaccharide assembling protein CapF C-terminal" evidence="2">
    <location>
        <begin position="255"/>
        <end position="364"/>
    </location>
</feature>
<dbReference type="InterPro" id="IPR001509">
    <property type="entry name" value="Epimerase_deHydtase"/>
</dbReference>
<dbReference type="EMBL" id="FWDM01000009">
    <property type="protein sequence ID" value="SLM11063.1"/>
    <property type="molecule type" value="Genomic_DNA"/>
</dbReference>
<name>A0A3P3XGM7_9SPIR</name>
<evidence type="ECO:0000313" key="3">
    <source>
        <dbReference type="EMBL" id="SLM11063.1"/>
    </source>
</evidence>
<organism evidence="3">
    <name type="scientific">uncultured spirochete</name>
    <dbReference type="NCBI Taxonomy" id="156406"/>
    <lineage>
        <taxon>Bacteria</taxon>
        <taxon>Pseudomonadati</taxon>
        <taxon>Spirochaetota</taxon>
        <taxon>Spirochaetia</taxon>
        <taxon>Spirochaetales</taxon>
        <taxon>environmental samples</taxon>
    </lineage>
</organism>
<dbReference type="InterPro" id="IPR050177">
    <property type="entry name" value="Lipid_A_modif_metabolic_enz"/>
</dbReference>
<evidence type="ECO:0000259" key="2">
    <source>
        <dbReference type="Pfam" id="PF14667"/>
    </source>
</evidence>
<protein>
    <submittedName>
        <fullName evidence="3">Putative NAD-dependent epimerase/dehydratase</fullName>
    </submittedName>
</protein>
<reference evidence="3" key="1">
    <citation type="submission" date="2017-02" db="EMBL/GenBank/DDBJ databases">
        <authorList>
            <person name="Regsiter A."/>
            <person name="William W."/>
        </authorList>
    </citation>
    <scope>NUCLEOTIDE SEQUENCE</scope>
    <source>
        <strain evidence="3">Bib</strain>
    </source>
</reference>
<dbReference type="AlphaFoldDB" id="A0A3P3XGM7"/>
<dbReference type="InterPro" id="IPR014710">
    <property type="entry name" value="RmlC-like_jellyroll"/>
</dbReference>
<dbReference type="PANTHER" id="PTHR43245:SF55">
    <property type="entry name" value="NAD(P)-BINDING DOMAIN-CONTAINING PROTEIN"/>
    <property type="match status" value="1"/>
</dbReference>
<dbReference type="InterPro" id="IPR036291">
    <property type="entry name" value="NAD(P)-bd_dom_sf"/>
</dbReference>
<dbReference type="PANTHER" id="PTHR43245">
    <property type="entry name" value="BIFUNCTIONAL POLYMYXIN RESISTANCE PROTEIN ARNA"/>
    <property type="match status" value="1"/>
</dbReference>
<gene>
    <name evidence="3" type="ORF">SPIROBIBN47_170021</name>
</gene>
<dbReference type="Gene3D" id="3.40.50.720">
    <property type="entry name" value="NAD(P)-binding Rossmann-like Domain"/>
    <property type="match status" value="1"/>
</dbReference>
<dbReference type="Pfam" id="PF14667">
    <property type="entry name" value="Polysacc_synt_C"/>
    <property type="match status" value="1"/>
</dbReference>
<dbReference type="SUPFAM" id="SSF51735">
    <property type="entry name" value="NAD(P)-binding Rossmann-fold domains"/>
    <property type="match status" value="1"/>
</dbReference>
<evidence type="ECO:0000259" key="1">
    <source>
        <dbReference type="Pfam" id="PF01370"/>
    </source>
</evidence>
<dbReference type="Pfam" id="PF01370">
    <property type="entry name" value="Epimerase"/>
    <property type="match status" value="1"/>
</dbReference>
<accession>A0A3P3XGM7</accession>
<sequence>MRILVTGANGFIGKNLLARLGREKDFEILPFDVENREEDLYEYLKNADRIVHLAGINRPLTPEEYMQGNFGLTSRIAEFLEKQNKQIPVIFSSSIHAERDNEYARSKRAAEDRLKLYAERTGASVSVFRFANVFGKWCRPNYNSAVATFCHNIAHELPITINDPSASLRLIYIDDVVDAIVRELEHPYEGFAFVDAGPVYETTVGKVAEQICMLHEYRPKGFVPDFSDEFLKKLNTTYLSYVETDKLALEPEIKSDNRGWLFELMKSPHAGQIFVSTTRPGFIRGNHYHDTKVEKFCLVKGRARILLRKIDAHEKIIYDVDDSRIRIVDIPPGYTHSIENTGSEDCIVLFWANEIFDPSRPDTYVLEV</sequence>
<dbReference type="InterPro" id="IPR029303">
    <property type="entry name" value="CapF_C"/>
</dbReference>
<dbReference type="CDD" id="cd07007">
    <property type="entry name" value="cupin_CapF-like_C"/>
    <property type="match status" value="1"/>
</dbReference>
<dbReference type="SUPFAM" id="SSF51182">
    <property type="entry name" value="RmlC-like cupins"/>
    <property type="match status" value="1"/>
</dbReference>
<feature type="domain" description="NAD-dependent epimerase/dehydratase" evidence="1">
    <location>
        <begin position="3"/>
        <end position="190"/>
    </location>
</feature>
<dbReference type="InterPro" id="IPR011051">
    <property type="entry name" value="RmlC_Cupin_sf"/>
</dbReference>
<proteinExistence type="predicted"/>
<dbReference type="Gene3D" id="2.60.120.10">
    <property type="entry name" value="Jelly Rolls"/>
    <property type="match status" value="1"/>
</dbReference>